<evidence type="ECO:0000256" key="2">
    <source>
        <dbReference type="SAM" id="MobiDB-lite"/>
    </source>
</evidence>
<dbReference type="AlphaFoldDB" id="A0AAV6IT03"/>
<dbReference type="PANTHER" id="PTHR31286:SF178">
    <property type="entry name" value="DUF4283 DOMAIN-CONTAINING PROTEIN"/>
    <property type="match status" value="1"/>
</dbReference>
<accession>A0AAV6IT03</accession>
<evidence type="ECO:0000256" key="1">
    <source>
        <dbReference type="PROSITE-ProRule" id="PRU00047"/>
    </source>
</evidence>
<dbReference type="EMBL" id="JACTNZ010000009">
    <property type="protein sequence ID" value="KAG5530597.1"/>
    <property type="molecule type" value="Genomic_DNA"/>
</dbReference>
<name>A0AAV6IT03_9ERIC</name>
<dbReference type="InterPro" id="IPR025558">
    <property type="entry name" value="DUF4283"/>
</dbReference>
<organism evidence="4 5">
    <name type="scientific">Rhododendron griersonianum</name>
    <dbReference type="NCBI Taxonomy" id="479676"/>
    <lineage>
        <taxon>Eukaryota</taxon>
        <taxon>Viridiplantae</taxon>
        <taxon>Streptophyta</taxon>
        <taxon>Embryophyta</taxon>
        <taxon>Tracheophyta</taxon>
        <taxon>Spermatophyta</taxon>
        <taxon>Magnoliopsida</taxon>
        <taxon>eudicotyledons</taxon>
        <taxon>Gunneridae</taxon>
        <taxon>Pentapetalae</taxon>
        <taxon>asterids</taxon>
        <taxon>Ericales</taxon>
        <taxon>Ericaceae</taxon>
        <taxon>Ericoideae</taxon>
        <taxon>Rhodoreae</taxon>
        <taxon>Rhododendron</taxon>
    </lineage>
</organism>
<keyword evidence="1" id="KW-0479">Metal-binding</keyword>
<protein>
    <recommendedName>
        <fullName evidence="3">CCHC-type domain-containing protein</fullName>
    </recommendedName>
</protein>
<comment type="caution">
    <text evidence="4">The sequence shown here is derived from an EMBL/GenBank/DDBJ whole genome shotgun (WGS) entry which is preliminary data.</text>
</comment>
<reference evidence="4" key="1">
    <citation type="submission" date="2020-08" db="EMBL/GenBank/DDBJ databases">
        <title>Plant Genome Project.</title>
        <authorList>
            <person name="Zhang R.-G."/>
        </authorList>
    </citation>
    <scope>NUCLEOTIDE SEQUENCE</scope>
    <source>
        <strain evidence="4">WSP0</strain>
        <tissue evidence="4">Leaf</tissue>
    </source>
</reference>
<dbReference type="PROSITE" id="PS50158">
    <property type="entry name" value="ZF_CCHC"/>
    <property type="match status" value="1"/>
</dbReference>
<dbReference type="GO" id="GO:0003676">
    <property type="term" value="F:nucleic acid binding"/>
    <property type="evidence" value="ECO:0007669"/>
    <property type="project" value="InterPro"/>
</dbReference>
<feature type="domain" description="CCHC-type" evidence="3">
    <location>
        <begin position="195"/>
        <end position="209"/>
    </location>
</feature>
<dbReference type="InterPro" id="IPR001878">
    <property type="entry name" value="Znf_CCHC"/>
</dbReference>
<evidence type="ECO:0000313" key="4">
    <source>
        <dbReference type="EMBL" id="KAG5530597.1"/>
    </source>
</evidence>
<proteinExistence type="predicted"/>
<feature type="region of interest" description="Disordered" evidence="2">
    <location>
        <begin position="243"/>
        <end position="271"/>
    </location>
</feature>
<dbReference type="Pfam" id="PF14111">
    <property type="entry name" value="DUF4283"/>
    <property type="match status" value="1"/>
</dbReference>
<dbReference type="Pfam" id="PF14392">
    <property type="entry name" value="zf-CCHC_4"/>
    <property type="match status" value="1"/>
</dbReference>
<keyword evidence="5" id="KW-1185">Reference proteome</keyword>
<dbReference type="PANTHER" id="PTHR31286">
    <property type="entry name" value="GLYCINE-RICH CELL WALL STRUCTURAL PROTEIN 1.8-LIKE"/>
    <property type="match status" value="1"/>
</dbReference>
<keyword evidence="1" id="KW-0862">Zinc</keyword>
<sequence>MDDSEILDLEEGGGETGEVTNLCLLGKILSPKTFNVAAISNTCAAAWKTRAPVTVTSWSNNVFLFRFKDAEDKVSILRDSPWSFSNSHLVLQNLNNNVAVPDQTFTHSPFWVQIHGLPVGKMTRTNAEFIGKRFSKLLAVETSPDGLLLGRSFLRVRVEVEVAKPLPKGFWLRKSCDSGKDLWIAYKYEKLSDFCYDCGRLGHDNRSCKFVSRDEGAKSGYGPELRANWVRRSQIPVVEINHHGNEVGIGDNQTSERRTEQAAASSTAREP</sequence>
<dbReference type="GO" id="GO:0008270">
    <property type="term" value="F:zinc ion binding"/>
    <property type="evidence" value="ECO:0007669"/>
    <property type="project" value="UniProtKB-KW"/>
</dbReference>
<feature type="compositionally biased region" description="Polar residues" evidence="2">
    <location>
        <begin position="262"/>
        <end position="271"/>
    </location>
</feature>
<dbReference type="Proteomes" id="UP000823749">
    <property type="component" value="Chromosome 9"/>
</dbReference>
<keyword evidence="1" id="KW-0863">Zinc-finger</keyword>
<gene>
    <name evidence="4" type="ORF">RHGRI_025529</name>
</gene>
<dbReference type="InterPro" id="IPR040256">
    <property type="entry name" value="At4g02000-like"/>
</dbReference>
<evidence type="ECO:0000259" key="3">
    <source>
        <dbReference type="PROSITE" id="PS50158"/>
    </source>
</evidence>
<dbReference type="InterPro" id="IPR025836">
    <property type="entry name" value="Zn_knuckle_CX2CX4HX4C"/>
</dbReference>
<evidence type="ECO:0000313" key="5">
    <source>
        <dbReference type="Proteomes" id="UP000823749"/>
    </source>
</evidence>